<evidence type="ECO:0000256" key="1">
    <source>
        <dbReference type="ARBA" id="ARBA00003907"/>
    </source>
</evidence>
<dbReference type="Gene3D" id="3.40.50.150">
    <property type="entry name" value="Vaccinia Virus protein VP39"/>
    <property type="match status" value="1"/>
</dbReference>
<accession>A0A1E7L9T3</accession>
<evidence type="ECO:0000256" key="2">
    <source>
        <dbReference type="ARBA" id="ARBA00008138"/>
    </source>
</evidence>
<dbReference type="EMBL" id="LJGW01000111">
    <property type="protein sequence ID" value="OEV12861.1"/>
    <property type="molecule type" value="Genomic_DNA"/>
</dbReference>
<dbReference type="PANTHER" id="PTHR43619">
    <property type="entry name" value="S-ADENOSYL-L-METHIONINE-DEPENDENT METHYLTRANSFERASE YKTD-RELATED"/>
    <property type="match status" value="1"/>
</dbReference>
<evidence type="ECO:0000313" key="8">
    <source>
        <dbReference type="Proteomes" id="UP000176005"/>
    </source>
</evidence>
<evidence type="ECO:0000256" key="3">
    <source>
        <dbReference type="ARBA" id="ARBA00022603"/>
    </source>
</evidence>
<comment type="similarity">
    <text evidence="2 6">Belongs to the UPF0677 family.</text>
</comment>
<dbReference type="Proteomes" id="UP000176005">
    <property type="component" value="Unassembled WGS sequence"/>
</dbReference>
<dbReference type="NCBIfam" id="TIGR00027">
    <property type="entry name" value="mthyl_TIGR00027"/>
    <property type="match status" value="1"/>
</dbReference>
<comment type="caution">
    <text evidence="7">The sequence shown here is derived from an EMBL/GenBank/DDBJ whole genome shotgun (WGS) entry which is preliminary data.</text>
</comment>
<dbReference type="SUPFAM" id="SSF53335">
    <property type="entry name" value="S-adenosyl-L-methionine-dependent methyltransferases"/>
    <property type="match status" value="1"/>
</dbReference>
<gene>
    <name evidence="7" type="ORF">AN218_06595</name>
</gene>
<dbReference type="InterPro" id="IPR007213">
    <property type="entry name" value="Ppm1/Ppm2/Tcmp"/>
</dbReference>
<organism evidence="7 8">
    <name type="scientific">Streptomyces nanshensis</name>
    <dbReference type="NCBI Taxonomy" id="518642"/>
    <lineage>
        <taxon>Bacteria</taxon>
        <taxon>Bacillati</taxon>
        <taxon>Actinomycetota</taxon>
        <taxon>Actinomycetes</taxon>
        <taxon>Kitasatosporales</taxon>
        <taxon>Streptomycetaceae</taxon>
        <taxon>Streptomyces</taxon>
    </lineage>
</organism>
<name>A0A1E7L9T3_9ACTN</name>
<dbReference type="PANTHER" id="PTHR43619:SF2">
    <property type="entry name" value="S-ADENOSYL-L-METHIONINE-DEPENDENT METHYLTRANSFERASES SUPERFAMILY PROTEIN"/>
    <property type="match status" value="1"/>
</dbReference>
<sequence>MAQEQTEAGAPDSTAVRTALWRALHLEVDPPPHVLADEIGLRLAAPGDGWRDRPDMDPRATSAFRAAMVARARFIEDLVAEQAASGVTQYVILGAGLDTFAQREPELAARLRIFEVDRHEPQLWKRRRLLELGYGLPDRLHLVPVDFEAGEDWLDRLTDAGFDPGQPAVIASTGVTMYLTKEATVATLRQTAGLAPGSTLAMTFLLPAELVDAADRHGLRRSEEGARASGTPFISFYSPQEMLATGREAGFADVRHISGAALGERYFASRADGLRPSTGEDFLVATV</sequence>
<proteinExistence type="inferred from homology"/>
<dbReference type="EC" id="2.1.1.-" evidence="6"/>
<keyword evidence="8" id="KW-1185">Reference proteome</keyword>
<keyword evidence="4 7" id="KW-0808">Transferase</keyword>
<keyword evidence="5 6" id="KW-0949">S-adenosyl-L-methionine</keyword>
<dbReference type="RefSeq" id="WP_070015713.1">
    <property type="nucleotide sequence ID" value="NZ_LJGW01000111.1"/>
</dbReference>
<protein>
    <recommendedName>
        <fullName evidence="6">S-adenosyl-L-methionine-dependent methyltransferase</fullName>
        <ecNumber evidence="6">2.1.1.-</ecNumber>
    </recommendedName>
</protein>
<evidence type="ECO:0000313" key="7">
    <source>
        <dbReference type="EMBL" id="OEV12861.1"/>
    </source>
</evidence>
<dbReference type="GO" id="GO:0008168">
    <property type="term" value="F:methyltransferase activity"/>
    <property type="evidence" value="ECO:0007669"/>
    <property type="project" value="UniProtKB-UniRule"/>
</dbReference>
<evidence type="ECO:0000256" key="5">
    <source>
        <dbReference type="ARBA" id="ARBA00022691"/>
    </source>
</evidence>
<dbReference type="InterPro" id="IPR029063">
    <property type="entry name" value="SAM-dependent_MTases_sf"/>
</dbReference>
<dbReference type="PATRIC" id="fig|518642.10.peg.6886"/>
<dbReference type="AlphaFoldDB" id="A0A1E7L9T3"/>
<comment type="function">
    <text evidence="1 6">Exhibits S-adenosyl-L-methionine-dependent methyltransferase activity.</text>
</comment>
<dbReference type="Pfam" id="PF04072">
    <property type="entry name" value="LCM"/>
    <property type="match status" value="1"/>
</dbReference>
<keyword evidence="3 6" id="KW-0489">Methyltransferase</keyword>
<reference evidence="7 8" key="1">
    <citation type="journal article" date="2016" name="Front. Microbiol.">
        <title>Comparative Genomics Analysis of Streptomyces Species Reveals Their Adaptation to the Marine Environment and Their Diversity at the Genomic Level.</title>
        <authorList>
            <person name="Tian X."/>
            <person name="Zhang Z."/>
            <person name="Yang T."/>
            <person name="Chen M."/>
            <person name="Li J."/>
            <person name="Chen F."/>
            <person name="Yang J."/>
            <person name="Li W."/>
            <person name="Zhang B."/>
            <person name="Zhang Z."/>
            <person name="Wu J."/>
            <person name="Zhang C."/>
            <person name="Long L."/>
            <person name="Xiao J."/>
        </authorList>
    </citation>
    <scope>NUCLEOTIDE SEQUENCE [LARGE SCALE GENOMIC DNA]</scope>
    <source>
        <strain evidence="7 8">SCSIO 10429</strain>
    </source>
</reference>
<dbReference type="InterPro" id="IPR011610">
    <property type="entry name" value="SAM_mthyl_Trfase_ML2640-like"/>
</dbReference>
<evidence type="ECO:0000256" key="4">
    <source>
        <dbReference type="ARBA" id="ARBA00022679"/>
    </source>
</evidence>
<evidence type="ECO:0000256" key="6">
    <source>
        <dbReference type="RuleBase" id="RU362030"/>
    </source>
</evidence>
<dbReference type="GO" id="GO:0032259">
    <property type="term" value="P:methylation"/>
    <property type="evidence" value="ECO:0007669"/>
    <property type="project" value="UniProtKB-KW"/>
</dbReference>